<proteinExistence type="predicted"/>
<dbReference type="AlphaFoldDB" id="A0A6C0CJK7"/>
<name>A0A6C0CJK7_9ZZZZ</name>
<reference evidence="1" key="1">
    <citation type="journal article" date="2020" name="Nature">
        <title>Giant virus diversity and host interactions through global metagenomics.</title>
        <authorList>
            <person name="Schulz F."/>
            <person name="Roux S."/>
            <person name="Paez-Espino D."/>
            <person name="Jungbluth S."/>
            <person name="Walsh D.A."/>
            <person name="Denef V.J."/>
            <person name="McMahon K.D."/>
            <person name="Konstantinidis K.T."/>
            <person name="Eloe-Fadrosh E.A."/>
            <person name="Kyrpides N.C."/>
            <person name="Woyke T."/>
        </authorList>
    </citation>
    <scope>NUCLEOTIDE SEQUENCE</scope>
    <source>
        <strain evidence="1">GVMAG-M-3300021185-45</strain>
    </source>
</reference>
<protein>
    <submittedName>
        <fullName evidence="1">Uncharacterized protein</fullName>
    </submittedName>
</protein>
<organism evidence="1">
    <name type="scientific">viral metagenome</name>
    <dbReference type="NCBI Taxonomy" id="1070528"/>
    <lineage>
        <taxon>unclassified sequences</taxon>
        <taxon>metagenomes</taxon>
        <taxon>organismal metagenomes</taxon>
    </lineage>
</organism>
<sequence length="115" mass="13979">MNDESYSEQIFFYKGMKNSFINYNSLIKSLIEENENITNYYKRIGYIYKNVMDIENNEFLEVLQDKIRHHDHLISLIDNYIKDNCKHEIVEDYVECGLEKEMIKIKYCKHCEISF</sequence>
<evidence type="ECO:0000313" key="1">
    <source>
        <dbReference type="EMBL" id="QHT04070.1"/>
    </source>
</evidence>
<dbReference type="EMBL" id="MN739423">
    <property type="protein sequence ID" value="QHT04070.1"/>
    <property type="molecule type" value="Genomic_DNA"/>
</dbReference>
<accession>A0A6C0CJK7</accession>